<proteinExistence type="predicted"/>
<dbReference type="PANTHER" id="PTHR31650">
    <property type="entry name" value="O-ACYLTRANSFERASE (WSD1-LIKE) FAMILY PROTEIN"/>
    <property type="match status" value="1"/>
</dbReference>
<name>A0A196SHI6_BLAHN</name>
<dbReference type="SUPFAM" id="SSF52777">
    <property type="entry name" value="CoA-dependent acyltransferases"/>
    <property type="match status" value="1"/>
</dbReference>
<dbReference type="InterPro" id="IPR009721">
    <property type="entry name" value="O-acyltransferase_WSD1_C"/>
</dbReference>
<organism evidence="4 5">
    <name type="scientific">Blastocystis sp. subtype 1 (strain ATCC 50177 / NandII)</name>
    <dbReference type="NCBI Taxonomy" id="478820"/>
    <lineage>
        <taxon>Eukaryota</taxon>
        <taxon>Sar</taxon>
        <taxon>Stramenopiles</taxon>
        <taxon>Bigyra</taxon>
        <taxon>Opalozoa</taxon>
        <taxon>Opalinata</taxon>
        <taxon>Blastocystidae</taxon>
        <taxon>Blastocystis</taxon>
    </lineage>
</organism>
<feature type="transmembrane region" description="Helical" evidence="2">
    <location>
        <begin position="6"/>
        <end position="28"/>
    </location>
</feature>
<dbReference type="STRING" id="478820.A0A196SHI6"/>
<feature type="domain" description="O-acyltransferase WSD1 C-terminal" evidence="3">
    <location>
        <begin position="374"/>
        <end position="512"/>
    </location>
</feature>
<keyword evidence="5" id="KW-1185">Reference proteome</keyword>
<feature type="compositionally biased region" description="Low complexity" evidence="1">
    <location>
        <begin position="196"/>
        <end position="211"/>
    </location>
</feature>
<dbReference type="PANTHER" id="PTHR31650:SF1">
    <property type="entry name" value="WAX ESTER SYNTHASE_DIACYLGLYCEROL ACYLTRANSFERASE 4-RELATED"/>
    <property type="match status" value="1"/>
</dbReference>
<protein>
    <submittedName>
        <fullName evidence="4">Acyltransferase</fullName>
    </submittedName>
</protein>
<keyword evidence="4" id="KW-0808">Transferase</keyword>
<dbReference type="OrthoDB" id="619536at2759"/>
<evidence type="ECO:0000313" key="5">
    <source>
        <dbReference type="Proteomes" id="UP000078348"/>
    </source>
</evidence>
<comment type="caution">
    <text evidence="4">The sequence shown here is derived from an EMBL/GenBank/DDBJ whole genome shotgun (WGS) entry which is preliminary data.</text>
</comment>
<dbReference type="EMBL" id="LXWW01000118">
    <property type="protein sequence ID" value="OAO15771.1"/>
    <property type="molecule type" value="Genomic_DNA"/>
</dbReference>
<dbReference type="InterPro" id="IPR045034">
    <property type="entry name" value="O-acyltransferase_WSD1-like"/>
</dbReference>
<dbReference type="GO" id="GO:0005886">
    <property type="term" value="C:plasma membrane"/>
    <property type="evidence" value="ECO:0007669"/>
    <property type="project" value="TreeGrafter"/>
</dbReference>
<feature type="region of interest" description="Disordered" evidence="1">
    <location>
        <begin position="196"/>
        <end position="217"/>
    </location>
</feature>
<evidence type="ECO:0000256" key="2">
    <source>
        <dbReference type="SAM" id="Phobius"/>
    </source>
</evidence>
<dbReference type="GO" id="GO:0019432">
    <property type="term" value="P:triglyceride biosynthetic process"/>
    <property type="evidence" value="ECO:0007669"/>
    <property type="project" value="TreeGrafter"/>
</dbReference>
<gene>
    <name evidence="4" type="ORF">AV274_2486</name>
</gene>
<dbReference type="Pfam" id="PF06974">
    <property type="entry name" value="WS_DGAT_C"/>
    <property type="match status" value="1"/>
</dbReference>
<keyword evidence="2" id="KW-0472">Membrane</keyword>
<sequence length="516" mass="57402">MIFILIVAGAVGGGIGGVFLILFLVILIRSRGVKWIDSIGIHFLASKRNGVASVVQDVLTFQNRVTYESFLKRWSSVISNYAVFTHVVKNRRFLWSFLKETEEFDIANHVFCVDEAITLDEVLQYCQQQSLEPMNPNLPLWKVIIFSNLKGSADAQSVLLFRYHRCLADGFSLMQMLLTESRYAFQEAPISRESLLQDASDSPSSASNSPSGNPTAIAEPHTEVVSEVPLVLVSSEQEHSLYPSLLAKNPKPPCGLRNSSAGSFWRLVCTQKDRVSPLRSKKVADAPRTRFAKTKIIGASIDEVMSACDEELTINDLVLGAVYHAVVSFFGPRCAQEGNRPVHSLLWLNTGVNDLLYMPVGEREKLALSNRDLTALVLDLPLHCRQPAECAMSVHHQLWRKSNSRESHVVQRWLRMWGWLPPFLSDVCFTRFTRRGSFSVSVIPGPQTATSLAGNPITSILSLCPPCGNEESHFSIVYYNNKIAVSLEADDSIVCEEDVQSLLDLCDQSLLAIVSK</sequence>
<evidence type="ECO:0000256" key="1">
    <source>
        <dbReference type="SAM" id="MobiDB-lite"/>
    </source>
</evidence>
<dbReference type="AlphaFoldDB" id="A0A196SHI6"/>
<accession>A0A196SHI6</accession>
<keyword evidence="4" id="KW-0012">Acyltransferase</keyword>
<keyword evidence="2" id="KW-0812">Transmembrane</keyword>
<keyword evidence="2" id="KW-1133">Transmembrane helix</keyword>
<dbReference type="Proteomes" id="UP000078348">
    <property type="component" value="Unassembled WGS sequence"/>
</dbReference>
<evidence type="ECO:0000313" key="4">
    <source>
        <dbReference type="EMBL" id="OAO15771.1"/>
    </source>
</evidence>
<evidence type="ECO:0000259" key="3">
    <source>
        <dbReference type="Pfam" id="PF06974"/>
    </source>
</evidence>
<reference evidence="4 5" key="1">
    <citation type="submission" date="2016-05" db="EMBL/GenBank/DDBJ databases">
        <title>Nuclear genome of Blastocystis sp. subtype 1 NandII.</title>
        <authorList>
            <person name="Gentekaki E."/>
            <person name="Curtis B."/>
            <person name="Stairs C."/>
            <person name="Eme L."/>
            <person name="Herman E."/>
            <person name="Klimes V."/>
            <person name="Arias M.C."/>
            <person name="Elias M."/>
            <person name="Hilliou F."/>
            <person name="Klute M."/>
            <person name="Malik S.-B."/>
            <person name="Pightling A."/>
            <person name="Rachubinski R."/>
            <person name="Salas D."/>
            <person name="Schlacht A."/>
            <person name="Suga H."/>
            <person name="Archibald J."/>
            <person name="Ball S.G."/>
            <person name="Clark G."/>
            <person name="Dacks J."/>
            <person name="Van Der Giezen M."/>
            <person name="Tsaousis A."/>
            <person name="Roger A."/>
        </authorList>
    </citation>
    <scope>NUCLEOTIDE SEQUENCE [LARGE SCALE GENOMIC DNA]</scope>
    <source>
        <strain evidence="5">ATCC 50177 / NandII</strain>
    </source>
</reference>
<dbReference type="GO" id="GO:0008374">
    <property type="term" value="F:O-acyltransferase activity"/>
    <property type="evidence" value="ECO:0007669"/>
    <property type="project" value="InterPro"/>
</dbReference>